<feature type="region of interest" description="Disordered" evidence="1">
    <location>
        <begin position="88"/>
        <end position="143"/>
    </location>
</feature>
<dbReference type="EMBL" id="SRLO01000960">
    <property type="protein sequence ID" value="TNN43528.1"/>
    <property type="molecule type" value="Genomic_DNA"/>
</dbReference>
<feature type="region of interest" description="Disordered" evidence="1">
    <location>
        <begin position="24"/>
        <end position="57"/>
    </location>
</feature>
<keyword evidence="3" id="KW-1185">Reference proteome</keyword>
<protein>
    <submittedName>
        <fullName evidence="2">Uncharacterized protein</fullName>
    </submittedName>
</protein>
<evidence type="ECO:0000256" key="1">
    <source>
        <dbReference type="SAM" id="MobiDB-lite"/>
    </source>
</evidence>
<feature type="compositionally biased region" description="Gly residues" evidence="1">
    <location>
        <begin position="132"/>
        <end position="143"/>
    </location>
</feature>
<sequence>MMSSAERRMDLFKAERRNEEVYPKERYDVPLGPSERFTGQTRASFGNHGKVKSTKKGLKVRSSAFFAKPSPFSSDRPTAWVTQVVIESGTSNRSSASPVSELEGTRVETKGRRSTQTALDSPGRGSRVHGSHQGGGVRLEGGNGLVGVHAAALPVV</sequence>
<comment type="caution">
    <text evidence="2">The sequence shown here is derived from an EMBL/GenBank/DDBJ whole genome shotgun (WGS) entry which is preliminary data.</text>
</comment>
<dbReference type="Proteomes" id="UP000314294">
    <property type="component" value="Unassembled WGS sequence"/>
</dbReference>
<proteinExistence type="predicted"/>
<accession>A0A4Z2FQV7</accession>
<name>A0A4Z2FQV7_9TELE</name>
<evidence type="ECO:0000313" key="2">
    <source>
        <dbReference type="EMBL" id="TNN43528.1"/>
    </source>
</evidence>
<gene>
    <name evidence="2" type="ORF">EYF80_046282</name>
</gene>
<dbReference type="AlphaFoldDB" id="A0A4Z2FQV7"/>
<evidence type="ECO:0000313" key="3">
    <source>
        <dbReference type="Proteomes" id="UP000314294"/>
    </source>
</evidence>
<feature type="compositionally biased region" description="Polar residues" evidence="1">
    <location>
        <begin position="88"/>
        <end position="98"/>
    </location>
</feature>
<reference evidence="2 3" key="1">
    <citation type="submission" date="2019-03" db="EMBL/GenBank/DDBJ databases">
        <title>First draft genome of Liparis tanakae, snailfish: a comprehensive survey of snailfish specific genes.</title>
        <authorList>
            <person name="Kim W."/>
            <person name="Song I."/>
            <person name="Jeong J.-H."/>
            <person name="Kim D."/>
            <person name="Kim S."/>
            <person name="Ryu S."/>
            <person name="Song J.Y."/>
            <person name="Lee S.K."/>
        </authorList>
    </citation>
    <scope>NUCLEOTIDE SEQUENCE [LARGE SCALE GENOMIC DNA]</scope>
    <source>
        <tissue evidence="2">Muscle</tissue>
    </source>
</reference>
<organism evidence="2 3">
    <name type="scientific">Liparis tanakae</name>
    <name type="common">Tanaka's snailfish</name>
    <dbReference type="NCBI Taxonomy" id="230148"/>
    <lineage>
        <taxon>Eukaryota</taxon>
        <taxon>Metazoa</taxon>
        <taxon>Chordata</taxon>
        <taxon>Craniata</taxon>
        <taxon>Vertebrata</taxon>
        <taxon>Euteleostomi</taxon>
        <taxon>Actinopterygii</taxon>
        <taxon>Neopterygii</taxon>
        <taxon>Teleostei</taxon>
        <taxon>Neoteleostei</taxon>
        <taxon>Acanthomorphata</taxon>
        <taxon>Eupercaria</taxon>
        <taxon>Perciformes</taxon>
        <taxon>Cottioidei</taxon>
        <taxon>Cottales</taxon>
        <taxon>Liparidae</taxon>
        <taxon>Liparis</taxon>
    </lineage>
</organism>